<dbReference type="EMBL" id="OFTC01000003">
    <property type="protein sequence ID" value="SOZ34635.1"/>
    <property type="molecule type" value="Genomic_DNA"/>
</dbReference>
<sequence length="121" mass="12714">MHGRVGPRGGPMSGPQDRPKAVGTVQVDNERVIVTEWRFAPGAETGQHRHGFDYVVVPMTTGALRLQTPAGEVTSQLVAGQAYYRPAGVEHNVINAHEGECVFVEIEIKPAAGAAGAGGSQ</sequence>
<dbReference type="Pfam" id="PF07883">
    <property type="entry name" value="Cupin_2"/>
    <property type="match status" value="1"/>
</dbReference>
<dbReference type="SUPFAM" id="SSF51182">
    <property type="entry name" value="RmlC-like cupins"/>
    <property type="match status" value="1"/>
</dbReference>
<evidence type="ECO:0000313" key="3">
    <source>
        <dbReference type="EMBL" id="SOZ34635.1"/>
    </source>
</evidence>
<evidence type="ECO:0000259" key="2">
    <source>
        <dbReference type="Pfam" id="PF07883"/>
    </source>
</evidence>
<proteinExistence type="predicted"/>
<dbReference type="Proteomes" id="UP000255168">
    <property type="component" value="Chromosome I"/>
</dbReference>
<evidence type="ECO:0000313" key="4">
    <source>
        <dbReference type="EMBL" id="SPD46463.1"/>
    </source>
</evidence>
<evidence type="ECO:0000313" key="5">
    <source>
        <dbReference type="Proteomes" id="UP000255168"/>
    </source>
</evidence>
<evidence type="ECO:0000313" key="6">
    <source>
        <dbReference type="Proteomes" id="UP000256710"/>
    </source>
</evidence>
<dbReference type="EMBL" id="LT984806">
    <property type="protein sequence ID" value="SPD46463.1"/>
    <property type="molecule type" value="Genomic_DNA"/>
</dbReference>
<feature type="domain" description="Cupin type-2" evidence="2">
    <location>
        <begin position="36"/>
        <end position="106"/>
    </location>
</feature>
<feature type="compositionally biased region" description="Gly residues" evidence="1">
    <location>
        <begin position="1"/>
        <end position="12"/>
    </location>
</feature>
<dbReference type="AlphaFoldDB" id="A0A375H7K1"/>
<dbReference type="Gene3D" id="2.60.120.10">
    <property type="entry name" value="Jelly Rolls"/>
    <property type="match status" value="1"/>
</dbReference>
<dbReference type="InterPro" id="IPR013096">
    <property type="entry name" value="Cupin_2"/>
</dbReference>
<evidence type="ECO:0000256" key="1">
    <source>
        <dbReference type="SAM" id="MobiDB-lite"/>
    </source>
</evidence>
<dbReference type="InterPro" id="IPR014710">
    <property type="entry name" value="RmlC-like_jellyroll"/>
</dbReference>
<organism evidence="4 5">
    <name type="scientific">Cupriavidus neocaledonicus</name>
    <dbReference type="NCBI Taxonomy" id="1040979"/>
    <lineage>
        <taxon>Bacteria</taxon>
        <taxon>Pseudomonadati</taxon>
        <taxon>Pseudomonadota</taxon>
        <taxon>Betaproteobacteria</taxon>
        <taxon>Burkholderiales</taxon>
        <taxon>Burkholderiaceae</taxon>
        <taxon>Cupriavidus</taxon>
    </lineage>
</organism>
<feature type="region of interest" description="Disordered" evidence="1">
    <location>
        <begin position="1"/>
        <end position="23"/>
    </location>
</feature>
<name>A0A375H7K1_9BURK</name>
<accession>A0A375H7K1</accession>
<gene>
    <name evidence="4" type="primary">bauB</name>
    <name evidence="3" type="ORF">CBM2605_A110039</name>
    <name evidence="4" type="ORF">CBM2607_11400</name>
</gene>
<protein>
    <submittedName>
        <fullName evidence="4">Beta-alanine degradation protein BauB</fullName>
    </submittedName>
</protein>
<keyword evidence="6" id="KW-1185">Reference proteome</keyword>
<dbReference type="CDD" id="cd06982">
    <property type="entry name" value="cupin_BauB-like"/>
    <property type="match status" value="1"/>
</dbReference>
<reference evidence="5 6" key="1">
    <citation type="submission" date="2018-01" db="EMBL/GenBank/DDBJ databases">
        <authorList>
            <person name="Clerissi C."/>
        </authorList>
    </citation>
    <scope>NUCLEOTIDE SEQUENCE [LARGE SCALE GENOMIC DNA]</scope>
    <source>
        <strain evidence="3">Cupriavidus taiwanensis STM 6082</strain>
        <strain evidence="4">Cupriavidus taiwanensis STM 6160</strain>
    </source>
</reference>
<dbReference type="Proteomes" id="UP000256710">
    <property type="component" value="Unassembled WGS sequence"/>
</dbReference>
<dbReference type="InterPro" id="IPR011051">
    <property type="entry name" value="RmlC_Cupin_sf"/>
</dbReference>